<dbReference type="SUPFAM" id="SSF57863">
    <property type="entry name" value="ArfGap/RecO-like zinc finger"/>
    <property type="match status" value="1"/>
</dbReference>
<dbReference type="EMBL" id="JBHSGS010000062">
    <property type="protein sequence ID" value="MFC4720308.1"/>
    <property type="molecule type" value="Genomic_DNA"/>
</dbReference>
<evidence type="ECO:0000313" key="10">
    <source>
        <dbReference type="Proteomes" id="UP001595969"/>
    </source>
</evidence>
<dbReference type="SUPFAM" id="SSF50249">
    <property type="entry name" value="Nucleic acid-binding proteins"/>
    <property type="match status" value="1"/>
</dbReference>
<evidence type="ECO:0000256" key="3">
    <source>
        <dbReference type="ARBA" id="ARBA00022763"/>
    </source>
</evidence>
<dbReference type="InterPro" id="IPR042242">
    <property type="entry name" value="RecO_C"/>
</dbReference>
<gene>
    <name evidence="7 9" type="primary">recO</name>
    <name evidence="9" type="ORF">ACFO5I_11300</name>
</gene>
<evidence type="ECO:0000256" key="1">
    <source>
        <dbReference type="ARBA" id="ARBA00007452"/>
    </source>
</evidence>
<dbReference type="InterPro" id="IPR037278">
    <property type="entry name" value="ARFGAP/RecO"/>
</dbReference>
<dbReference type="Proteomes" id="UP001595969">
    <property type="component" value="Unassembled WGS sequence"/>
</dbReference>
<dbReference type="Pfam" id="PF11967">
    <property type="entry name" value="RecO_N"/>
    <property type="match status" value="1"/>
</dbReference>
<evidence type="ECO:0000313" key="9">
    <source>
        <dbReference type="EMBL" id="MFC4720308.1"/>
    </source>
</evidence>
<comment type="function">
    <text evidence="7">Involved in DNA repair and RecF pathway recombination.</text>
</comment>
<dbReference type="InterPro" id="IPR003717">
    <property type="entry name" value="RecO"/>
</dbReference>
<accession>A0ABV9N042</accession>
<keyword evidence="10" id="KW-1185">Reference proteome</keyword>
<proteinExistence type="inferred from homology"/>
<evidence type="ECO:0000256" key="7">
    <source>
        <dbReference type="HAMAP-Rule" id="MF_00201"/>
    </source>
</evidence>
<evidence type="ECO:0000256" key="4">
    <source>
        <dbReference type="ARBA" id="ARBA00023172"/>
    </source>
</evidence>
<evidence type="ECO:0000259" key="8">
    <source>
        <dbReference type="Pfam" id="PF11967"/>
    </source>
</evidence>
<dbReference type="NCBIfam" id="TIGR00613">
    <property type="entry name" value="reco"/>
    <property type="match status" value="1"/>
</dbReference>
<evidence type="ECO:0000256" key="5">
    <source>
        <dbReference type="ARBA" id="ARBA00023204"/>
    </source>
</evidence>
<dbReference type="InterPro" id="IPR022572">
    <property type="entry name" value="DNA_rep/recomb_RecO_N"/>
</dbReference>
<comment type="caution">
    <text evidence="9">The sequence shown here is derived from an EMBL/GenBank/DDBJ whole genome shotgun (WGS) entry which is preliminary data.</text>
</comment>
<feature type="domain" description="DNA replication/recombination mediator RecO N-terminal" evidence="8">
    <location>
        <begin position="5"/>
        <end position="80"/>
    </location>
</feature>
<keyword evidence="5 7" id="KW-0234">DNA repair</keyword>
<keyword evidence="3 7" id="KW-0227">DNA damage</keyword>
<keyword evidence="4 7" id="KW-0233">DNA recombination</keyword>
<dbReference type="PANTHER" id="PTHR33991">
    <property type="entry name" value="DNA REPAIR PROTEIN RECO"/>
    <property type="match status" value="1"/>
</dbReference>
<comment type="similarity">
    <text evidence="1 7">Belongs to the RecO family.</text>
</comment>
<dbReference type="InterPro" id="IPR012340">
    <property type="entry name" value="NA-bd_OB-fold"/>
</dbReference>
<dbReference type="HAMAP" id="MF_00201">
    <property type="entry name" value="RecO"/>
    <property type="match status" value="1"/>
</dbReference>
<protein>
    <recommendedName>
        <fullName evidence="2 7">DNA repair protein RecO</fullName>
    </recommendedName>
    <alternativeName>
        <fullName evidence="6 7">Recombination protein O</fullName>
    </alternativeName>
</protein>
<sequence length="265" mass="30729">MKNFAESKGVILFSRDYKEKDKLVKIFTETSGKLMFYVKRAHQKNNPLFQGILPYTQATYIGKFNEEGLSFLNGVKEIHAFKQIRADIFAAAYATYLLNLVDAAIEDHIYDPNLYTFLVQALTLIDEGKDAEIITNIFEIQLLHRFGVALNWQSCQICGQTQGKFAFSPKYHGLLCETHFSNDKHRYQADPVSIHFIRLFANVSFENLNELKLKGETKQAIRQVIDQLYEEYVGIHLKSKKFIDEMKQWETVLNPKTLEKNVEKD</sequence>
<name>A0ABV9N042_9ENTE</name>
<reference evidence="10" key="1">
    <citation type="journal article" date="2019" name="Int. J. Syst. Evol. Microbiol.">
        <title>The Global Catalogue of Microorganisms (GCM) 10K type strain sequencing project: providing services to taxonomists for standard genome sequencing and annotation.</title>
        <authorList>
            <consortium name="The Broad Institute Genomics Platform"/>
            <consortium name="The Broad Institute Genome Sequencing Center for Infectious Disease"/>
            <person name="Wu L."/>
            <person name="Ma J."/>
        </authorList>
    </citation>
    <scope>NUCLEOTIDE SEQUENCE [LARGE SCALE GENOMIC DNA]</scope>
    <source>
        <strain evidence="10">CGMCC 1.19032</strain>
    </source>
</reference>
<dbReference type="Pfam" id="PF02565">
    <property type="entry name" value="RecO_C"/>
    <property type="match status" value="1"/>
</dbReference>
<dbReference type="PANTHER" id="PTHR33991:SF1">
    <property type="entry name" value="DNA REPAIR PROTEIN RECO"/>
    <property type="match status" value="1"/>
</dbReference>
<evidence type="ECO:0000256" key="6">
    <source>
        <dbReference type="ARBA" id="ARBA00033409"/>
    </source>
</evidence>
<dbReference type="Gene3D" id="2.40.50.140">
    <property type="entry name" value="Nucleic acid-binding proteins"/>
    <property type="match status" value="1"/>
</dbReference>
<organism evidence="9 10">
    <name type="scientific">Enterococcus lemanii</name>
    <dbReference type="NCBI Taxonomy" id="1159752"/>
    <lineage>
        <taxon>Bacteria</taxon>
        <taxon>Bacillati</taxon>
        <taxon>Bacillota</taxon>
        <taxon>Bacilli</taxon>
        <taxon>Lactobacillales</taxon>
        <taxon>Enterococcaceae</taxon>
        <taxon>Enterococcus</taxon>
    </lineage>
</organism>
<evidence type="ECO:0000256" key="2">
    <source>
        <dbReference type="ARBA" id="ARBA00021310"/>
    </source>
</evidence>
<dbReference type="RefSeq" id="WP_204653628.1">
    <property type="nucleotide sequence ID" value="NZ_JAFBFD010000011.1"/>
</dbReference>
<dbReference type="Gene3D" id="1.20.1440.120">
    <property type="entry name" value="Recombination protein O, C-terminal domain"/>
    <property type="match status" value="1"/>
</dbReference>